<evidence type="ECO:0000256" key="3">
    <source>
        <dbReference type="ARBA" id="ARBA00022840"/>
    </source>
</evidence>
<evidence type="ECO:0000313" key="7">
    <source>
        <dbReference type="Proteomes" id="UP000198677"/>
    </source>
</evidence>
<evidence type="ECO:0000259" key="5">
    <source>
        <dbReference type="PROSITE" id="PS50975"/>
    </source>
</evidence>
<keyword evidence="7" id="KW-1185">Reference proteome</keyword>
<dbReference type="GO" id="GO:0016874">
    <property type="term" value="F:ligase activity"/>
    <property type="evidence" value="ECO:0007669"/>
    <property type="project" value="UniProtKB-KW"/>
</dbReference>
<dbReference type="PROSITE" id="PS50975">
    <property type="entry name" value="ATP_GRASP"/>
    <property type="match status" value="1"/>
</dbReference>
<dbReference type="Proteomes" id="UP000198677">
    <property type="component" value="Unassembled WGS sequence"/>
</dbReference>
<gene>
    <name evidence="6" type="ORF">SAMN05444583_13145</name>
</gene>
<dbReference type="Pfam" id="PF13535">
    <property type="entry name" value="ATP-grasp_4"/>
    <property type="match status" value="1"/>
</dbReference>
<evidence type="ECO:0000313" key="6">
    <source>
        <dbReference type="EMBL" id="SEM30706.1"/>
    </source>
</evidence>
<dbReference type="InterPro" id="IPR040570">
    <property type="entry name" value="LAL_C2"/>
</dbReference>
<dbReference type="PANTHER" id="PTHR43585:SF2">
    <property type="entry name" value="ATP-GRASP ENZYME FSQD"/>
    <property type="match status" value="1"/>
</dbReference>
<feature type="domain" description="ATP-grasp" evidence="5">
    <location>
        <begin position="122"/>
        <end position="323"/>
    </location>
</feature>
<dbReference type="AlphaFoldDB" id="A0A1H7XA71"/>
<name>A0A1H7XA71_9NOCA</name>
<dbReference type="InterPro" id="IPR041472">
    <property type="entry name" value="BL00235/CARNS1_N"/>
</dbReference>
<keyword evidence="3 4" id="KW-0067">ATP-binding</keyword>
<dbReference type="Pfam" id="PF18130">
    <property type="entry name" value="ATPgrasp_N"/>
    <property type="match status" value="1"/>
</dbReference>
<dbReference type="InterPro" id="IPR011761">
    <property type="entry name" value="ATP-grasp"/>
</dbReference>
<dbReference type="GO" id="GO:0005524">
    <property type="term" value="F:ATP binding"/>
    <property type="evidence" value="ECO:0007669"/>
    <property type="project" value="UniProtKB-UniRule"/>
</dbReference>
<keyword evidence="1" id="KW-0436">Ligase</keyword>
<evidence type="ECO:0000256" key="4">
    <source>
        <dbReference type="PROSITE-ProRule" id="PRU00409"/>
    </source>
</evidence>
<dbReference type="Gene3D" id="3.30.470.20">
    <property type="entry name" value="ATP-grasp fold, B domain"/>
    <property type="match status" value="1"/>
</dbReference>
<dbReference type="EMBL" id="FOAW01000031">
    <property type="protein sequence ID" value="SEM30706.1"/>
    <property type="molecule type" value="Genomic_DNA"/>
</dbReference>
<dbReference type="Gene3D" id="3.40.50.20">
    <property type="match status" value="1"/>
</dbReference>
<dbReference type="SMART" id="SM01209">
    <property type="entry name" value="GARS_A"/>
    <property type="match status" value="1"/>
</dbReference>
<accession>A0A1H7XA71</accession>
<sequence>MPHLLLVESWVGAMGTLLPRAVTELGAEFTFLTRSPGHYPQCAPDGSPHPLRLGRAVVTAETNDPAAALHAARRIHADSPIDGVLTSCDYYLPTAARIADALGLPGPIPEAVESACNKALTRAALDRAGLPGPRHATAPADDATRLREAAEIVGFPLVVKPTDLCAGMFVQRADDWAALETAAGYLHRFAVNARGQRRDPAVLLEEFLDGPEFSVESWIRHGAIHTVGVTDKSLGGATGFVETGHMFPAAVEETVRTQLVATAEAALCAVGLDHGVVHTELRLTAAGPRIIEINPRPAGNQITELIRHVTGIDLPTVAVELALGDTPHHLASPPARQDTKRPQSAAVCMLVPSDAGILTSVDGTAAVADHPAVVSSSFKAAGHKTTAAVDNNSYLGSVITVSPDRAGARPLAENLLASISLTYGEEFTP</sequence>
<protein>
    <submittedName>
        <fullName evidence="6">Biotin carboxylase</fullName>
    </submittedName>
</protein>
<evidence type="ECO:0000256" key="1">
    <source>
        <dbReference type="ARBA" id="ARBA00022598"/>
    </source>
</evidence>
<reference evidence="7" key="1">
    <citation type="submission" date="2016-10" db="EMBL/GenBank/DDBJ databases">
        <authorList>
            <person name="Varghese N."/>
            <person name="Submissions S."/>
        </authorList>
    </citation>
    <scope>NUCLEOTIDE SEQUENCE [LARGE SCALE GENOMIC DNA]</scope>
    <source>
        <strain evidence="7">DSM 44675</strain>
    </source>
</reference>
<proteinExistence type="predicted"/>
<dbReference type="PANTHER" id="PTHR43585">
    <property type="entry name" value="FUMIPYRROLE BIOSYNTHESIS PROTEIN C"/>
    <property type="match status" value="1"/>
</dbReference>
<dbReference type="InterPro" id="IPR052032">
    <property type="entry name" value="ATP-dep_AA_Ligase"/>
</dbReference>
<dbReference type="Pfam" id="PF18603">
    <property type="entry name" value="LAL_C2"/>
    <property type="match status" value="1"/>
</dbReference>
<evidence type="ECO:0000256" key="2">
    <source>
        <dbReference type="ARBA" id="ARBA00022741"/>
    </source>
</evidence>
<keyword evidence="2 4" id="KW-0547">Nucleotide-binding</keyword>
<organism evidence="6 7">
    <name type="scientific">Rhodococcus maanshanensis</name>
    <dbReference type="NCBI Taxonomy" id="183556"/>
    <lineage>
        <taxon>Bacteria</taxon>
        <taxon>Bacillati</taxon>
        <taxon>Actinomycetota</taxon>
        <taxon>Actinomycetes</taxon>
        <taxon>Mycobacteriales</taxon>
        <taxon>Nocardiaceae</taxon>
        <taxon>Rhodococcus</taxon>
    </lineage>
</organism>
<dbReference type="RefSeq" id="WP_072753533.1">
    <property type="nucleotide sequence ID" value="NZ_FOAW01000031.1"/>
</dbReference>
<dbReference type="SUPFAM" id="SSF56059">
    <property type="entry name" value="Glutathione synthetase ATP-binding domain-like"/>
    <property type="match status" value="1"/>
</dbReference>
<dbReference type="GO" id="GO:0046872">
    <property type="term" value="F:metal ion binding"/>
    <property type="evidence" value="ECO:0007669"/>
    <property type="project" value="InterPro"/>
</dbReference>